<dbReference type="InterPro" id="IPR031325">
    <property type="entry name" value="RHS_repeat"/>
</dbReference>
<feature type="region of interest" description="Disordered" evidence="2">
    <location>
        <begin position="158"/>
        <end position="218"/>
    </location>
</feature>
<name>A0A5C8NKH6_9ACTN</name>
<evidence type="ECO:0000259" key="3">
    <source>
        <dbReference type="Pfam" id="PF25023"/>
    </source>
</evidence>
<dbReference type="InterPro" id="IPR056823">
    <property type="entry name" value="TEN-like_YD-shell"/>
</dbReference>
<dbReference type="InterPro" id="IPR022385">
    <property type="entry name" value="Rhs_assc_core"/>
</dbReference>
<comment type="caution">
    <text evidence="4">The sequence shown here is derived from an EMBL/GenBank/DDBJ whole genome shotgun (WGS) entry which is preliminary data.</text>
</comment>
<feature type="region of interest" description="Disordered" evidence="2">
    <location>
        <begin position="1106"/>
        <end position="1125"/>
    </location>
</feature>
<protein>
    <submittedName>
        <fullName evidence="4">RHS repeat-associated core domain-containing protein</fullName>
    </submittedName>
</protein>
<keyword evidence="5" id="KW-1185">Reference proteome</keyword>
<accession>A0A5C8NKH6</accession>
<evidence type="ECO:0000313" key="4">
    <source>
        <dbReference type="EMBL" id="TXL62354.1"/>
    </source>
</evidence>
<dbReference type="Proteomes" id="UP000321571">
    <property type="component" value="Unassembled WGS sequence"/>
</dbReference>
<feature type="region of interest" description="Disordered" evidence="2">
    <location>
        <begin position="863"/>
        <end position="896"/>
    </location>
</feature>
<dbReference type="OrthoDB" id="5150353at2"/>
<dbReference type="Pfam" id="PF25023">
    <property type="entry name" value="TEN_YD-shell"/>
    <property type="match status" value="1"/>
</dbReference>
<feature type="compositionally biased region" description="Pro residues" evidence="2">
    <location>
        <begin position="175"/>
        <end position="202"/>
    </location>
</feature>
<dbReference type="NCBIfam" id="TIGR01643">
    <property type="entry name" value="YD_repeat_2x"/>
    <property type="match status" value="1"/>
</dbReference>
<dbReference type="Pfam" id="PF05593">
    <property type="entry name" value="RHS_repeat"/>
    <property type="match status" value="1"/>
</dbReference>
<dbReference type="InterPro" id="IPR006530">
    <property type="entry name" value="YD"/>
</dbReference>
<evidence type="ECO:0000256" key="2">
    <source>
        <dbReference type="SAM" id="MobiDB-lite"/>
    </source>
</evidence>
<reference evidence="4 5" key="1">
    <citation type="submission" date="2019-06" db="EMBL/GenBank/DDBJ databases">
        <title>Aeromicrobium sp. nov., isolated from a maize field.</title>
        <authorList>
            <person name="Lin S.-Y."/>
            <person name="Tsai C.-F."/>
            <person name="Young C.-C."/>
        </authorList>
    </citation>
    <scope>NUCLEOTIDE SEQUENCE [LARGE SCALE GENOMIC DNA]</scope>
    <source>
        <strain evidence="4 5">CC-CFT486</strain>
    </source>
</reference>
<sequence length="2164" mass="231022">MERLARPARRRGWILLGERHRRSDDDQDSCDGVRRAGRSVLTMVSITRSAGGALIACAVMASLMSVPQVATAAGAGGKPAVQSTKSVPVGSVKTKASKVKRGPKSVPADNLPKPGTEKLVQLRGDWSEAVAGFSVRAKSHAAPDAGGLTIESVGVTSASGGAGTGPVYRIGPAPDLTPSPESSPKPPANPEPSDGPTPPPAPKITAPSDQSTPDASEGELGQVTKAISVGDEPLELRLDYSSFANSYGGDWAGRLRLVLLDDCDTRSAKVTCKKATPLKTTNDTKTDTLTAVAPSSTAGATTMMVAAAAAASGSQGDYKASSLAPSSSWAAGNQSGDFTWSYPLAVPPGINGPQPDLAVNYSSGSVDGRTSATNNQTSWVGEGFSLDPGFIERSYEPCDQVDGTPDHVGDLCWRDDNLTISLNGQSSELIQDGSSNQWRMKSDDGTRVELLTNDGINRDNNGEYWRVTTSDGTRYYYGRNERFSGDNRKTDSVSTVPVYGAKSGDPCHDSTYASSACDQAWRWGLDYVIDPHDNTMSFFYDQEKNKYGANRNDTVRSYDRSPLLTSIEYGTRVGQDDAPAKVVFSTAERCLPDADFDCGSLTSDTASHWPDVPYDQICSSDTSCADRTAPTFFSRKRLAKITTYVKGESGYNAVNEWTLSHELPATGDVSTDPDLEQRAVRTLWLAQIQQTGKAGTDVSLPPVKFNKQIMDNRVYDTNGVDSFARYRVNAIDNGTGGSIAVNYSGRDCTASSKPSSSSLDTNSRRCFPVWYQPWWSEDPQLEFFHKYRVDSVVEADNTGGGANVTTSYTYSGGDGWHFTSSTIEEPEHRTWNDWRGYSTVRTEVGAESGKTYSDTLFLRGMHGDKAQGGGTKSVTVTDPLGDSPNITDSEQRAGFERRTRTRLGASGNVVDITVNTPWTSDATATSGGKSAYILNVGGTETRTRLSTGLYRTTKTSTTYNDRGQPTAVDDAGDTSTAADNRCTTTAYATNSTNGMFDYPSTQITTALACGSVPTKAADIISATRTSYDGGAPGDAPTKGDPTKVETAAGWTTGILYQIDATSAYDAYGRATSVTNARDETTTTSYNPSTGPVDSITTTNALGQDSVVHPSRAWGSPSRETDVAGGNTDYAYDGLGRVVSIWGPDRDQATQTPTVKYSYRVSATEANAVSTERLNAKENYVKSVAFYDGLMRERSTQTPSAGVDGGRLITDKIYDDRGWVLSSRGPYFNSDSVDTTLVSAAENAIPSYTNYTYDLAGRVTKESLASLGGIKWSTSTSYGGDRVLVTPPTGGTATTTVTDARGQTTSLTQHTAATPTGTGDVTTYTYTPAGQLATVTDASGTKWTKSYDIRGRLSSDVDPDKGTSTFTYDALDRQVTSTDARDVTLWTGYDKLGRKTELRDDDSDGTLRSKWVYDTVRPGALTSSTRYADGGEYTNEVTAYDTAGRPTSSRVLIPESEGLLYRAGGHVTSTSYNPDGSVKRITQPLVYGITNENLNYTYDDLGNVKSLLGATPIVYGNIYAATGELLQRDSGSTSGKSVYDTRNYDQATRRITQRSVSLQGTATTPRMDLRYTYDQAGNVTRLNDVAAGDTAQTSTATWRQCFSYDYLRRMTKAWTSSGTTCAAPTTTNLGSLAPYADTYTYAKNGNRNTAVSLRKPSTSVTSTTRTSTFPAATATRPHAASKTVKTGSSTGTETFSYDEAGNLTKRSTSATAGKSYVWDHEGHVKSVTDLATGKSIDYLYDADGNRLIERDGIDGSTTLNVGTAQMKVKDGVRSTVRTYTLNGEPIATRDASGLHVTEADHHGTPLVSVNSTTQAFIKRRYTPFGEQIQAPASAWPSDKGYLNKTSDASAGTTHLDAREFDSAAGRFISVDPILDAMDPQQMNGYAYANNSPVTASDPDGLMQTCGEGGYCDRDRSASPKMSSGGSGFLGAVGSAANWGWGKAKAGTRNAVDYGRKLANSPDPRGQLGQDILESVADDAEDLGDTWVESCASGNGSFMACKQASGAVGLTIGSFFVGGPMGRFGSKPIVMMLEREAAASAAASQLARSVGTADSAQAIVQSTARAQAALGSRELMKSLSSSERDAMERLPWLRRPMLGQAVHRATARELERNYPGRFVYSTRGPDFLDTTTGKMLELTTPKQVAAHEKRPGYGGVTMCTYELSSC</sequence>
<proteinExistence type="predicted"/>
<organism evidence="4 5">
    <name type="scientific">Aeromicrobium terrae</name>
    <dbReference type="NCBI Taxonomy" id="2498846"/>
    <lineage>
        <taxon>Bacteria</taxon>
        <taxon>Bacillati</taxon>
        <taxon>Actinomycetota</taxon>
        <taxon>Actinomycetes</taxon>
        <taxon>Propionibacteriales</taxon>
        <taxon>Nocardioidaceae</taxon>
        <taxon>Aeromicrobium</taxon>
    </lineage>
</organism>
<keyword evidence="1" id="KW-0677">Repeat</keyword>
<feature type="region of interest" description="Disordered" evidence="2">
    <location>
        <begin position="75"/>
        <end position="116"/>
    </location>
</feature>
<evidence type="ECO:0000256" key="1">
    <source>
        <dbReference type="ARBA" id="ARBA00022737"/>
    </source>
</evidence>
<dbReference type="InterPro" id="IPR050708">
    <property type="entry name" value="T6SS_VgrG/RHS"/>
</dbReference>
<gene>
    <name evidence="4" type="ORF">FHP06_06595</name>
</gene>
<dbReference type="NCBIfam" id="TIGR03696">
    <property type="entry name" value="Rhs_assc_core"/>
    <property type="match status" value="1"/>
</dbReference>
<dbReference type="PANTHER" id="PTHR32305:SF17">
    <property type="entry name" value="TRNA NUCLEASE WAPA"/>
    <property type="match status" value="1"/>
</dbReference>
<feature type="region of interest" description="Disordered" evidence="2">
    <location>
        <begin position="956"/>
        <end position="976"/>
    </location>
</feature>
<dbReference type="PANTHER" id="PTHR32305">
    <property type="match status" value="1"/>
</dbReference>
<dbReference type="Gene3D" id="2.180.10.10">
    <property type="entry name" value="RHS repeat-associated core"/>
    <property type="match status" value="2"/>
</dbReference>
<dbReference type="EMBL" id="VDUX01000002">
    <property type="protein sequence ID" value="TXL62354.1"/>
    <property type="molecule type" value="Genomic_DNA"/>
</dbReference>
<feature type="domain" description="Teneurin-like YD-shell" evidence="3">
    <location>
        <begin position="1689"/>
        <end position="1892"/>
    </location>
</feature>
<evidence type="ECO:0000313" key="5">
    <source>
        <dbReference type="Proteomes" id="UP000321571"/>
    </source>
</evidence>